<proteinExistence type="predicted"/>
<evidence type="ECO:0000256" key="1">
    <source>
        <dbReference type="SAM" id="Coils"/>
    </source>
</evidence>
<protein>
    <recommendedName>
        <fullName evidence="5">Lipoprotein</fullName>
    </recommendedName>
</protein>
<dbReference type="RefSeq" id="WP_130458428.1">
    <property type="nucleotide sequence ID" value="NZ_SHKM01000001.1"/>
</dbReference>
<organism evidence="3 4">
    <name type="scientific">Azospira oryzae</name>
    <dbReference type="NCBI Taxonomy" id="146939"/>
    <lineage>
        <taxon>Bacteria</taxon>
        <taxon>Pseudomonadati</taxon>
        <taxon>Pseudomonadota</taxon>
        <taxon>Betaproteobacteria</taxon>
        <taxon>Rhodocyclales</taxon>
        <taxon>Rhodocyclaceae</taxon>
        <taxon>Azospira</taxon>
    </lineage>
</organism>
<gene>
    <name evidence="3" type="ORF">EV678_0543</name>
</gene>
<name>A0ABY0IR78_9RHOO</name>
<sequence>MKFPSLLLSLCLFLGACSHVPPAPVDENRLVLDTLALAQKTAAANVEEQKRELASAQQAYNRERSLGNRLRLGVLLALPQPALEDKSRALALLEPLAGHAGPAGQLATLVQGQLNERLKEGRRAQQLKEQLDELKSIERQLIERSRKGRQ</sequence>
<evidence type="ECO:0000313" key="3">
    <source>
        <dbReference type="EMBL" id="RZT89749.1"/>
    </source>
</evidence>
<accession>A0ABY0IR78</accession>
<keyword evidence="2" id="KW-0732">Signal</keyword>
<dbReference type="EMBL" id="SHKM01000001">
    <property type="protein sequence ID" value="RZT89749.1"/>
    <property type="molecule type" value="Genomic_DNA"/>
</dbReference>
<comment type="caution">
    <text evidence="3">The sequence shown here is derived from an EMBL/GenBank/DDBJ whole genome shotgun (WGS) entry which is preliminary data.</text>
</comment>
<feature type="chain" id="PRO_5045227286" description="Lipoprotein" evidence="2">
    <location>
        <begin position="24"/>
        <end position="150"/>
    </location>
</feature>
<evidence type="ECO:0000313" key="4">
    <source>
        <dbReference type="Proteomes" id="UP000292136"/>
    </source>
</evidence>
<keyword evidence="1" id="KW-0175">Coiled coil</keyword>
<keyword evidence="4" id="KW-1185">Reference proteome</keyword>
<feature type="coiled-coil region" evidence="1">
    <location>
        <begin position="117"/>
        <end position="147"/>
    </location>
</feature>
<feature type="signal peptide" evidence="2">
    <location>
        <begin position="1"/>
        <end position="23"/>
    </location>
</feature>
<dbReference type="PROSITE" id="PS51257">
    <property type="entry name" value="PROKAR_LIPOPROTEIN"/>
    <property type="match status" value="1"/>
</dbReference>
<feature type="coiled-coil region" evidence="1">
    <location>
        <begin position="39"/>
        <end position="66"/>
    </location>
</feature>
<dbReference type="Proteomes" id="UP000292136">
    <property type="component" value="Unassembled WGS sequence"/>
</dbReference>
<reference evidence="3 4" key="1">
    <citation type="submission" date="2019-02" db="EMBL/GenBank/DDBJ databases">
        <title>Genomic Encyclopedia of Type Strains, Phase IV (KMG-IV): sequencing the most valuable type-strain genomes for metagenomic binning, comparative biology and taxonomic classification.</title>
        <authorList>
            <person name="Goeker M."/>
        </authorList>
    </citation>
    <scope>NUCLEOTIDE SEQUENCE [LARGE SCALE GENOMIC DNA]</scope>
    <source>
        <strain evidence="3 4">DSM 21223</strain>
    </source>
</reference>
<evidence type="ECO:0008006" key="5">
    <source>
        <dbReference type="Google" id="ProtNLM"/>
    </source>
</evidence>
<evidence type="ECO:0000256" key="2">
    <source>
        <dbReference type="SAM" id="SignalP"/>
    </source>
</evidence>